<dbReference type="GO" id="GO:0005524">
    <property type="term" value="F:ATP binding"/>
    <property type="evidence" value="ECO:0007669"/>
    <property type="project" value="UniProtKB-KW"/>
</dbReference>
<evidence type="ECO:0000256" key="13">
    <source>
        <dbReference type="SAM" id="Phobius"/>
    </source>
</evidence>
<evidence type="ECO:0000313" key="15">
    <source>
        <dbReference type="EMBL" id="SMX31248.1"/>
    </source>
</evidence>
<keyword evidence="13" id="KW-1133">Transmembrane helix</keyword>
<dbReference type="AlphaFoldDB" id="A0A238JKP5"/>
<evidence type="ECO:0000256" key="4">
    <source>
        <dbReference type="ARBA" id="ARBA00022840"/>
    </source>
</evidence>
<reference evidence="16" key="1">
    <citation type="submission" date="2017-05" db="EMBL/GenBank/DDBJ databases">
        <authorList>
            <person name="Rodrigo-Torres L."/>
            <person name="Arahal R. D."/>
            <person name="Lucena T."/>
        </authorList>
    </citation>
    <scope>NUCLEOTIDE SEQUENCE [LARGE SCALE GENOMIC DNA]</scope>
    <source>
        <strain evidence="16">CECT 8621</strain>
    </source>
</reference>
<keyword evidence="13" id="KW-0812">Transmembrane</keyword>
<keyword evidence="16" id="KW-1185">Reference proteome</keyword>
<dbReference type="GO" id="GO:0008641">
    <property type="term" value="F:ubiquitin-like modifier activating enzyme activity"/>
    <property type="evidence" value="ECO:0007669"/>
    <property type="project" value="InterPro"/>
</dbReference>
<evidence type="ECO:0000256" key="8">
    <source>
        <dbReference type="ARBA" id="ARBA00066884"/>
    </source>
</evidence>
<keyword evidence="2 15" id="KW-0808">Transferase</keyword>
<evidence type="ECO:0000256" key="7">
    <source>
        <dbReference type="ARBA" id="ARBA00063809"/>
    </source>
</evidence>
<evidence type="ECO:0000256" key="12">
    <source>
        <dbReference type="ARBA" id="ARBA00078531"/>
    </source>
</evidence>
<dbReference type="OrthoDB" id="9804286at2"/>
<dbReference type="EC" id="2.7.7.80" evidence="8"/>
<comment type="catalytic activity">
    <reaction evidence="5">
        <text>[molybdopterin-synthase sulfur-carrier protein]-C-terminal Gly-Gly + ATP + H(+) = [molybdopterin-synthase sulfur-carrier protein]-C-terminal Gly-Gly-AMP + diphosphate</text>
        <dbReference type="Rhea" id="RHEA:43616"/>
        <dbReference type="Rhea" id="RHEA-COMP:12159"/>
        <dbReference type="Rhea" id="RHEA-COMP:12202"/>
        <dbReference type="ChEBI" id="CHEBI:15378"/>
        <dbReference type="ChEBI" id="CHEBI:30616"/>
        <dbReference type="ChEBI" id="CHEBI:33019"/>
        <dbReference type="ChEBI" id="CHEBI:90618"/>
        <dbReference type="ChEBI" id="CHEBI:90778"/>
        <dbReference type="EC" id="2.7.7.80"/>
    </reaction>
</comment>
<evidence type="ECO:0000313" key="16">
    <source>
        <dbReference type="Proteomes" id="UP000202922"/>
    </source>
</evidence>
<gene>
    <name evidence="15" type="primary">moeZ_1</name>
    <name evidence="15" type="ORF">COL8621_00352</name>
</gene>
<dbReference type="GO" id="GO:0008146">
    <property type="term" value="F:sulfotransferase activity"/>
    <property type="evidence" value="ECO:0007669"/>
    <property type="project" value="TreeGrafter"/>
</dbReference>
<dbReference type="NCBIfam" id="NF004281">
    <property type="entry name" value="PRK05690.1"/>
    <property type="match status" value="1"/>
</dbReference>
<name>A0A238JKP5_9RHOB</name>
<dbReference type="RefSeq" id="WP_093965617.1">
    <property type="nucleotide sequence ID" value="NZ_FXYE01000001.1"/>
</dbReference>
<evidence type="ECO:0000256" key="10">
    <source>
        <dbReference type="ARBA" id="ARBA00075110"/>
    </source>
</evidence>
<evidence type="ECO:0000256" key="9">
    <source>
        <dbReference type="ARBA" id="ARBA00073635"/>
    </source>
</evidence>
<dbReference type="GO" id="GO:0005829">
    <property type="term" value="C:cytosol"/>
    <property type="evidence" value="ECO:0007669"/>
    <property type="project" value="TreeGrafter"/>
</dbReference>
<dbReference type="PANTHER" id="PTHR10953:SF102">
    <property type="entry name" value="ADENYLYLTRANSFERASE AND SULFURTRANSFERASE MOCS3"/>
    <property type="match status" value="1"/>
</dbReference>
<feature type="transmembrane region" description="Helical" evidence="13">
    <location>
        <begin position="126"/>
        <end position="153"/>
    </location>
</feature>
<keyword evidence="3" id="KW-0547">Nucleotide-binding</keyword>
<feature type="transmembrane region" description="Helical" evidence="13">
    <location>
        <begin position="59"/>
        <end position="77"/>
    </location>
</feature>
<evidence type="ECO:0000256" key="3">
    <source>
        <dbReference type="ARBA" id="ARBA00022741"/>
    </source>
</evidence>
<dbReference type="Gene3D" id="3.40.50.720">
    <property type="entry name" value="NAD(P)-binding Rossmann-like Domain"/>
    <property type="match status" value="1"/>
</dbReference>
<evidence type="ECO:0000256" key="2">
    <source>
        <dbReference type="ARBA" id="ARBA00022679"/>
    </source>
</evidence>
<evidence type="ECO:0000256" key="11">
    <source>
        <dbReference type="ARBA" id="ARBA00075328"/>
    </source>
</evidence>
<comment type="similarity">
    <text evidence="1">Belongs to the HesA/MoeB/ThiF family.</text>
</comment>
<dbReference type="InterPro" id="IPR000594">
    <property type="entry name" value="ThiF_NAD_FAD-bd"/>
</dbReference>
<dbReference type="EMBL" id="FXYE01000001">
    <property type="protein sequence ID" value="SMX31248.1"/>
    <property type="molecule type" value="Genomic_DNA"/>
</dbReference>
<dbReference type="FunFam" id="3.40.50.720:FF:000033">
    <property type="entry name" value="Adenylyltransferase and sulfurtransferase MOCS3"/>
    <property type="match status" value="1"/>
</dbReference>
<dbReference type="InterPro" id="IPR045886">
    <property type="entry name" value="ThiF/MoeB/HesA"/>
</dbReference>
<dbReference type="GO" id="GO:0004792">
    <property type="term" value="F:thiosulfate-cyanide sulfurtransferase activity"/>
    <property type="evidence" value="ECO:0007669"/>
    <property type="project" value="TreeGrafter"/>
</dbReference>
<feature type="transmembrane region" description="Helical" evidence="13">
    <location>
        <begin position="26"/>
        <end position="43"/>
    </location>
</feature>
<feature type="domain" description="THIF-type NAD/FAD binding fold" evidence="14">
    <location>
        <begin position="104"/>
        <end position="339"/>
    </location>
</feature>
<dbReference type="CDD" id="cd00757">
    <property type="entry name" value="ThiF_MoeB_HesA_family"/>
    <property type="match status" value="1"/>
</dbReference>
<dbReference type="GO" id="GO:0061605">
    <property type="term" value="F:molybdopterin-synthase adenylyltransferase activity"/>
    <property type="evidence" value="ECO:0007669"/>
    <property type="project" value="UniProtKB-EC"/>
</dbReference>
<dbReference type="Proteomes" id="UP000202922">
    <property type="component" value="Unassembled WGS sequence"/>
</dbReference>
<dbReference type="PANTHER" id="PTHR10953">
    <property type="entry name" value="UBIQUITIN-ACTIVATING ENZYME E1"/>
    <property type="match status" value="1"/>
</dbReference>
<dbReference type="Pfam" id="PF00899">
    <property type="entry name" value="ThiF"/>
    <property type="match status" value="1"/>
</dbReference>
<evidence type="ECO:0000256" key="6">
    <source>
        <dbReference type="ARBA" id="ARBA00055169"/>
    </source>
</evidence>
<evidence type="ECO:0000259" key="14">
    <source>
        <dbReference type="Pfam" id="PF00899"/>
    </source>
</evidence>
<dbReference type="InterPro" id="IPR035985">
    <property type="entry name" value="Ubiquitin-activating_enz"/>
</dbReference>
<evidence type="ECO:0000256" key="5">
    <source>
        <dbReference type="ARBA" id="ARBA00052218"/>
    </source>
</evidence>
<accession>A0A238JKP5</accession>
<sequence length="347" mass="36828">MGLVFAMAAVLWGIGHVMKTPIKARILMIALLYVAVLIVQVVFPDGHALRQATGGSKEAWFGLGAVVGIVAGYRHLLGRLKAKARPAETAKPKGTFSPAELDRYARHIVLREVGGPGQKSLKDAKVLVIGAGGLGSPVLLYLAAAGVGTIGVIDDDEVDASNLQRQVIHTDARIGMPKVFSAEEAMRALNPYITVRPYHRRLEEADAADLFAEYDLVLDGTDNFQTRFMVNRVAVATETPLIAAAIAQWEGQISLYAPAGDAPCYQCIFPEAPADGLAPSCAEAGVMGALPGVVGSMMAVEAIKEITGAGASLRGRMLLYDALYGENRQVTLKRRANCPICGNPDHA</sequence>
<evidence type="ECO:0000256" key="1">
    <source>
        <dbReference type="ARBA" id="ARBA00009919"/>
    </source>
</evidence>
<protein>
    <recommendedName>
        <fullName evidence="9">Molybdopterin-synthase adenylyltransferase</fullName>
        <ecNumber evidence="8">2.7.7.80</ecNumber>
    </recommendedName>
    <alternativeName>
        <fullName evidence="12">MoaD protein adenylase</fullName>
    </alternativeName>
    <alternativeName>
        <fullName evidence="10">Molybdopterin-converting factor subunit 1 adenylase</fullName>
    </alternativeName>
    <alternativeName>
        <fullName evidence="11">Sulfur carrier protein MoaD adenylyltransferase</fullName>
    </alternativeName>
</protein>
<keyword evidence="15" id="KW-0548">Nucleotidyltransferase</keyword>
<keyword evidence="13" id="KW-0472">Membrane</keyword>
<comment type="subunit">
    <text evidence="7">Homodimer. Forms a stable heterotetrameric complex of 2 MoeB and 2 MoaD during adenylation of MoaD.</text>
</comment>
<organism evidence="15 16">
    <name type="scientific">Actibacterium lipolyticum</name>
    <dbReference type="NCBI Taxonomy" id="1524263"/>
    <lineage>
        <taxon>Bacteria</taxon>
        <taxon>Pseudomonadati</taxon>
        <taxon>Pseudomonadota</taxon>
        <taxon>Alphaproteobacteria</taxon>
        <taxon>Rhodobacterales</taxon>
        <taxon>Roseobacteraceae</taxon>
        <taxon>Actibacterium</taxon>
    </lineage>
</organism>
<keyword evidence="4" id="KW-0067">ATP-binding</keyword>
<dbReference type="SUPFAM" id="SSF69572">
    <property type="entry name" value="Activating enzymes of the ubiquitin-like proteins"/>
    <property type="match status" value="1"/>
</dbReference>
<comment type="function">
    <text evidence="6">Catalyzes the adenylation by ATP of the carboxyl group of the C-terminal glycine of sulfur carrier protein MoaD.</text>
</comment>
<proteinExistence type="inferred from homology"/>